<comment type="subcellular location">
    <subcellularLocation>
        <location evidence="1">Cell inner membrane</location>
        <topology evidence="1">Peripheral membrane protein</topology>
    </subcellularLocation>
</comment>
<dbReference type="eggNOG" id="COG0444">
    <property type="taxonomic scope" value="Bacteria"/>
</dbReference>
<dbReference type="Gene3D" id="3.40.50.300">
    <property type="entry name" value="P-loop containing nucleotide triphosphate hydrolases"/>
    <property type="match status" value="1"/>
</dbReference>
<dbReference type="EMBL" id="LT546645">
    <property type="protein sequence ID" value="SAI71412.1"/>
    <property type="molecule type" value="Genomic_DNA"/>
</dbReference>
<dbReference type="SMART" id="SM00382">
    <property type="entry name" value="AAA"/>
    <property type="match status" value="1"/>
</dbReference>
<dbReference type="Pfam" id="PF08352">
    <property type="entry name" value="oligo_HPY"/>
    <property type="match status" value="1"/>
</dbReference>
<dbReference type="InterPro" id="IPR027417">
    <property type="entry name" value="P-loop_NTPase"/>
</dbReference>
<dbReference type="InterPro" id="IPR050388">
    <property type="entry name" value="ABC_Ni/Peptide_Import"/>
</dbReference>
<dbReference type="InterPro" id="IPR003593">
    <property type="entry name" value="AAA+_ATPase"/>
</dbReference>
<dbReference type="STRING" id="123899.SAMEA3906487_02764"/>
<dbReference type="GO" id="GO:0055085">
    <property type="term" value="P:transmembrane transport"/>
    <property type="evidence" value="ECO:0007669"/>
    <property type="project" value="UniProtKB-ARBA"/>
</dbReference>
<feature type="domain" description="ABC transporter" evidence="8">
    <location>
        <begin position="5"/>
        <end position="255"/>
    </location>
</feature>
<evidence type="ECO:0000256" key="3">
    <source>
        <dbReference type="ARBA" id="ARBA00022448"/>
    </source>
</evidence>
<name>A0A157SLW8_9BORD</name>
<dbReference type="Pfam" id="PF00005">
    <property type="entry name" value="ABC_tran"/>
    <property type="match status" value="1"/>
</dbReference>
<comment type="similarity">
    <text evidence="2">Belongs to the ABC transporter superfamily.</text>
</comment>
<dbReference type="PROSITE" id="PS00211">
    <property type="entry name" value="ABC_TRANSPORTER_1"/>
    <property type="match status" value="1"/>
</dbReference>
<dbReference type="GO" id="GO:0005524">
    <property type="term" value="F:ATP binding"/>
    <property type="evidence" value="ECO:0007669"/>
    <property type="project" value="UniProtKB-KW"/>
</dbReference>
<gene>
    <name evidence="9" type="primary">gsiA_14</name>
    <name evidence="9" type="ORF">SAMEA3906487_02764</name>
</gene>
<dbReference type="InterPro" id="IPR013563">
    <property type="entry name" value="Oligopep_ABC_C"/>
</dbReference>
<evidence type="ECO:0000313" key="9">
    <source>
        <dbReference type="EMBL" id="SAI71412.1"/>
    </source>
</evidence>
<evidence type="ECO:0000256" key="4">
    <source>
        <dbReference type="ARBA" id="ARBA00022475"/>
    </source>
</evidence>
<keyword evidence="9" id="KW-0378">Hydrolase</keyword>
<keyword evidence="6 9" id="KW-0067">ATP-binding</keyword>
<keyword evidence="4" id="KW-1003">Cell membrane</keyword>
<dbReference type="OrthoDB" id="9802772at2"/>
<dbReference type="PROSITE" id="PS50893">
    <property type="entry name" value="ABC_TRANSPORTER_2"/>
    <property type="match status" value="1"/>
</dbReference>
<evidence type="ECO:0000259" key="8">
    <source>
        <dbReference type="PROSITE" id="PS50893"/>
    </source>
</evidence>
<dbReference type="InterPro" id="IPR017871">
    <property type="entry name" value="ABC_transporter-like_CS"/>
</dbReference>
<dbReference type="KEGG" id="btrm:SAMEA390648702764"/>
<evidence type="ECO:0000256" key="7">
    <source>
        <dbReference type="ARBA" id="ARBA00023136"/>
    </source>
</evidence>
<dbReference type="NCBIfam" id="TIGR01727">
    <property type="entry name" value="oligo_HPY"/>
    <property type="match status" value="1"/>
</dbReference>
<dbReference type="CDD" id="cd03257">
    <property type="entry name" value="ABC_NikE_OppD_transporters"/>
    <property type="match status" value="1"/>
</dbReference>
<dbReference type="Proteomes" id="UP000076825">
    <property type="component" value="Chromosome 1"/>
</dbReference>
<sequence>MEPVLEIKNLVTAFDTRLGEVRAVDGVSLRLAPGKTLGIVGESGSGKSMLSLSVMGLVPPPGSVRQGEILLEGRDLRTLSARQLRAVRGNRIAMVFQEPMTSLNPVHTVGFQIMEAVRAHHSVAPSALKEMAVEALRRVRISAPERRFSEYPHQLSGGMRQRVMIAMALACQPAVLIADEPTTALDVTIQAQILGLLRDLQQQTGMAIILITHDLGVVAQCADDVAVMYAGKVVETGSAADIFQDTQHPYTLGLMASLPRMDTDVERLLTIKGTVPPPFNYPPGCRYNPRCLFATDRCLQEAPGLHALGGEHGAACWNVPLELHQ</sequence>
<dbReference type="InterPro" id="IPR003439">
    <property type="entry name" value="ABC_transporter-like_ATP-bd"/>
</dbReference>
<evidence type="ECO:0000256" key="2">
    <source>
        <dbReference type="ARBA" id="ARBA00005417"/>
    </source>
</evidence>
<dbReference type="FunFam" id="3.40.50.300:FF:000016">
    <property type="entry name" value="Oligopeptide ABC transporter ATP-binding component"/>
    <property type="match status" value="1"/>
</dbReference>
<keyword evidence="5" id="KW-0547">Nucleotide-binding</keyword>
<dbReference type="GO" id="GO:0015833">
    <property type="term" value="P:peptide transport"/>
    <property type="evidence" value="ECO:0007669"/>
    <property type="project" value="InterPro"/>
</dbReference>
<keyword evidence="3" id="KW-0813">Transport</keyword>
<dbReference type="PANTHER" id="PTHR43297">
    <property type="entry name" value="OLIGOPEPTIDE TRANSPORT ATP-BINDING PROTEIN APPD"/>
    <property type="match status" value="1"/>
</dbReference>
<dbReference type="AlphaFoldDB" id="A0A157SLW8"/>
<dbReference type="PANTHER" id="PTHR43297:SF2">
    <property type="entry name" value="DIPEPTIDE TRANSPORT ATP-BINDING PROTEIN DPPD"/>
    <property type="match status" value="1"/>
</dbReference>
<dbReference type="GO" id="GO:0005886">
    <property type="term" value="C:plasma membrane"/>
    <property type="evidence" value="ECO:0007669"/>
    <property type="project" value="UniProtKB-SubCell"/>
</dbReference>
<dbReference type="GO" id="GO:0016887">
    <property type="term" value="F:ATP hydrolysis activity"/>
    <property type="evidence" value="ECO:0007669"/>
    <property type="project" value="InterPro"/>
</dbReference>
<dbReference type="RefSeq" id="WP_025517610.1">
    <property type="nucleotide sequence ID" value="NZ_CP016340.1"/>
</dbReference>
<evidence type="ECO:0000256" key="5">
    <source>
        <dbReference type="ARBA" id="ARBA00022741"/>
    </source>
</evidence>
<evidence type="ECO:0000256" key="1">
    <source>
        <dbReference type="ARBA" id="ARBA00004417"/>
    </source>
</evidence>
<accession>A0A157SLW8</accession>
<dbReference type="SUPFAM" id="SSF52540">
    <property type="entry name" value="P-loop containing nucleoside triphosphate hydrolases"/>
    <property type="match status" value="1"/>
</dbReference>
<evidence type="ECO:0000313" key="10">
    <source>
        <dbReference type="Proteomes" id="UP000076825"/>
    </source>
</evidence>
<keyword evidence="10" id="KW-1185">Reference proteome</keyword>
<dbReference type="PATRIC" id="fig|123899.6.peg.2754"/>
<protein>
    <submittedName>
        <fullName evidence="9">Oligopeptide ABC transporter ATP-binding protein</fullName>
        <ecNumber evidence="9">3.6.3.-</ecNumber>
    </submittedName>
</protein>
<keyword evidence="7" id="KW-0472">Membrane</keyword>
<organism evidence="9 10">
    <name type="scientific">Bordetella trematum</name>
    <dbReference type="NCBI Taxonomy" id="123899"/>
    <lineage>
        <taxon>Bacteria</taxon>
        <taxon>Pseudomonadati</taxon>
        <taxon>Pseudomonadota</taxon>
        <taxon>Betaproteobacteria</taxon>
        <taxon>Burkholderiales</taxon>
        <taxon>Alcaligenaceae</taxon>
        <taxon>Bordetella</taxon>
    </lineage>
</organism>
<proteinExistence type="inferred from homology"/>
<reference evidence="9 10" key="1">
    <citation type="submission" date="2016-04" db="EMBL/GenBank/DDBJ databases">
        <authorList>
            <consortium name="Pathogen Informatics"/>
        </authorList>
    </citation>
    <scope>NUCLEOTIDE SEQUENCE [LARGE SCALE GENOMIC DNA]</scope>
    <source>
        <strain evidence="9 10">H044680328</strain>
    </source>
</reference>
<dbReference type="GeneID" id="56589981"/>
<evidence type="ECO:0000256" key="6">
    <source>
        <dbReference type="ARBA" id="ARBA00022840"/>
    </source>
</evidence>
<dbReference type="EC" id="3.6.3.-" evidence="9"/>